<gene>
    <name evidence="12" type="primary">LOC100900902</name>
</gene>
<evidence type="ECO:0000256" key="1">
    <source>
        <dbReference type="ARBA" id="ARBA00004604"/>
    </source>
</evidence>
<feature type="compositionally biased region" description="Basic and acidic residues" evidence="9">
    <location>
        <begin position="42"/>
        <end position="54"/>
    </location>
</feature>
<evidence type="ECO:0000256" key="5">
    <source>
        <dbReference type="ARBA" id="ARBA00023242"/>
    </source>
</evidence>
<dbReference type="GO" id="GO:0005525">
    <property type="term" value="F:GTP binding"/>
    <property type="evidence" value="ECO:0007669"/>
    <property type="project" value="UniProtKB-KW"/>
</dbReference>
<evidence type="ECO:0000256" key="6">
    <source>
        <dbReference type="ARBA" id="ARBA00059892"/>
    </source>
</evidence>
<dbReference type="Gene3D" id="3.40.50.300">
    <property type="entry name" value="P-loop containing nucleotide triphosphate hydrolases"/>
    <property type="match status" value="1"/>
</dbReference>
<dbReference type="FunFam" id="1.10.1580.10:FF:000002">
    <property type="entry name" value="Guanine nucleotide-binding protein-like 3 (nucleolar)-like"/>
    <property type="match status" value="1"/>
</dbReference>
<keyword evidence="11" id="KW-1185">Reference proteome</keyword>
<dbReference type="SUPFAM" id="SSF52540">
    <property type="entry name" value="P-loop containing nucleoside triphosphate hydrolases"/>
    <property type="match status" value="1"/>
</dbReference>
<protein>
    <recommendedName>
        <fullName evidence="7">Guanine nucleotide-binding protein-like 3 homolog</fullName>
    </recommendedName>
</protein>
<keyword evidence="5" id="KW-0539">Nucleus</keyword>
<dbReference type="RefSeq" id="XP_003737150.1">
    <property type="nucleotide sequence ID" value="XM_003737102.2"/>
</dbReference>
<dbReference type="Proteomes" id="UP000694867">
    <property type="component" value="Unplaced"/>
</dbReference>
<dbReference type="AlphaFoldDB" id="A0AAJ6QLX6"/>
<dbReference type="GO" id="GO:0005730">
    <property type="term" value="C:nucleolus"/>
    <property type="evidence" value="ECO:0007669"/>
    <property type="project" value="UniProtKB-SubCell"/>
</dbReference>
<organism evidence="11 12">
    <name type="scientific">Galendromus occidentalis</name>
    <name type="common">western predatory mite</name>
    <dbReference type="NCBI Taxonomy" id="34638"/>
    <lineage>
        <taxon>Eukaryota</taxon>
        <taxon>Metazoa</taxon>
        <taxon>Ecdysozoa</taxon>
        <taxon>Arthropoda</taxon>
        <taxon>Chelicerata</taxon>
        <taxon>Arachnida</taxon>
        <taxon>Acari</taxon>
        <taxon>Parasitiformes</taxon>
        <taxon>Mesostigmata</taxon>
        <taxon>Gamasina</taxon>
        <taxon>Phytoseioidea</taxon>
        <taxon>Phytoseiidae</taxon>
        <taxon>Typhlodrominae</taxon>
        <taxon>Galendromus</taxon>
    </lineage>
</organism>
<evidence type="ECO:0000256" key="3">
    <source>
        <dbReference type="ARBA" id="ARBA00023054"/>
    </source>
</evidence>
<evidence type="ECO:0000256" key="8">
    <source>
        <dbReference type="SAM" id="Coils"/>
    </source>
</evidence>
<feature type="region of interest" description="Disordered" evidence="9">
    <location>
        <begin position="1"/>
        <end position="54"/>
    </location>
</feature>
<feature type="coiled-coil region" evidence="8">
    <location>
        <begin position="70"/>
        <end position="97"/>
    </location>
</feature>
<evidence type="ECO:0000256" key="7">
    <source>
        <dbReference type="ARBA" id="ARBA00069022"/>
    </source>
</evidence>
<dbReference type="InterPro" id="IPR030378">
    <property type="entry name" value="G_CP_dom"/>
</dbReference>
<comment type="function">
    <text evidence="6">May play a role in regulating cellular proliferation.</text>
</comment>
<dbReference type="GO" id="GO:0051239">
    <property type="term" value="P:regulation of multicellular organismal process"/>
    <property type="evidence" value="ECO:0007669"/>
    <property type="project" value="UniProtKB-ARBA"/>
</dbReference>
<dbReference type="InterPro" id="IPR014813">
    <property type="entry name" value="Gnl3_N_dom"/>
</dbReference>
<sequence length="556" mass="63164">MKIKQKKSKRIPCAKRYRNQKQQKERQRKLKKEARKNPIKPRNPDKDLRVPNKAPFKERVLQEAIRVKSEMLDQKKLQRLEARAQRMQEKFAVHSGEDAAALSAADVPSEMTEKADHAAHSFVQEVNKVIEKSDVVVQVLDARDPIGTRCREIETAVVNSGKRLVLLLNKCDLIPADNLKAWLSHLRLELPTVPFKASTQSQNSRLSQNRGVNIQKLYEDDVISNKRCLGAQHLLKILGNYCRNRDIKTSIKVGIVGYPNVGKSSVINSLKRSKACVTGATPGVTRQAQEVTLDKYIQLVDSPGVIYDKRDCVAATLRNARRVEALEDPVSPALEIVKRANKEQLMLQYKVTENFRDGQEFLALLARARGFVGRGGIYNPDQAARLLINDWNSGRIKYYTVPPEESSSDSKWRISTSIVSTFAKEFEMDFKSTDESLMRSLPRIMPSSSVLLADAITEHDLGCDQHESQRMDTIDVAEKNDPAAHLTGEVRIREKQGRQKNSRVDDGYNEPIRDESYKNLRQNRGMKDSFKRVKKLRKRADKISEKLTKSLRDALG</sequence>
<dbReference type="InterPro" id="IPR006073">
    <property type="entry name" value="GTP-bd"/>
</dbReference>
<dbReference type="CDD" id="cd04178">
    <property type="entry name" value="Nucleostemin_like"/>
    <property type="match status" value="1"/>
</dbReference>
<reference evidence="12" key="1">
    <citation type="submission" date="2025-08" db="UniProtKB">
        <authorList>
            <consortium name="RefSeq"/>
        </authorList>
    </citation>
    <scope>IDENTIFICATION</scope>
</reference>
<dbReference type="GeneID" id="100900902"/>
<dbReference type="InterPro" id="IPR027417">
    <property type="entry name" value="P-loop_NTPase"/>
</dbReference>
<evidence type="ECO:0000313" key="11">
    <source>
        <dbReference type="Proteomes" id="UP000694867"/>
    </source>
</evidence>
<keyword evidence="4" id="KW-0342">GTP-binding</keyword>
<dbReference type="CTD" id="42060"/>
<evidence type="ECO:0000313" key="12">
    <source>
        <dbReference type="RefSeq" id="XP_003737150.1"/>
    </source>
</evidence>
<dbReference type="Gene3D" id="1.10.1580.10">
    <property type="match status" value="1"/>
</dbReference>
<keyword evidence="3 8" id="KW-0175">Coiled coil</keyword>
<evidence type="ECO:0000256" key="9">
    <source>
        <dbReference type="SAM" id="MobiDB-lite"/>
    </source>
</evidence>
<dbReference type="Pfam" id="PF01926">
    <property type="entry name" value="MMR_HSR1"/>
    <property type="match status" value="1"/>
</dbReference>
<dbReference type="InterPro" id="IPR023179">
    <property type="entry name" value="GTP-bd_ortho_bundle_sf"/>
</dbReference>
<dbReference type="PANTHER" id="PTHR11089:SF30">
    <property type="entry name" value="GUANINE NUCLEOTIDE-BINDING PROTEIN-LIKE 3 HOMOLOG"/>
    <property type="match status" value="1"/>
</dbReference>
<dbReference type="FunFam" id="3.40.50.300:FF:000571">
    <property type="entry name" value="Guanine nucleotide-binding protein-like NSN1"/>
    <property type="match status" value="1"/>
</dbReference>
<keyword evidence="2" id="KW-0547">Nucleotide-binding</keyword>
<feature type="coiled-coil region" evidence="8">
    <location>
        <begin position="526"/>
        <end position="553"/>
    </location>
</feature>
<dbReference type="KEGG" id="goe:100900902"/>
<evidence type="ECO:0000259" key="10">
    <source>
        <dbReference type="PROSITE" id="PS51721"/>
    </source>
</evidence>
<dbReference type="PROSITE" id="PS51721">
    <property type="entry name" value="G_CP"/>
    <property type="match status" value="1"/>
</dbReference>
<dbReference type="PANTHER" id="PTHR11089">
    <property type="entry name" value="GTP-BINDING PROTEIN-RELATED"/>
    <property type="match status" value="1"/>
</dbReference>
<feature type="compositionally biased region" description="Basic residues" evidence="9">
    <location>
        <begin position="1"/>
        <end position="39"/>
    </location>
</feature>
<dbReference type="InterPro" id="IPR050755">
    <property type="entry name" value="TRAFAC_YlqF/YawG_RiboMat"/>
</dbReference>
<dbReference type="PRINTS" id="PR00326">
    <property type="entry name" value="GTP1OBG"/>
</dbReference>
<dbReference type="Pfam" id="PF08701">
    <property type="entry name" value="GN3L_Grn1"/>
    <property type="match status" value="1"/>
</dbReference>
<comment type="subcellular location">
    <subcellularLocation>
        <location evidence="1">Nucleus</location>
        <location evidence="1">Nucleolus</location>
    </subcellularLocation>
</comment>
<accession>A0AAJ6QLX6</accession>
<dbReference type="GO" id="GO:0050793">
    <property type="term" value="P:regulation of developmental process"/>
    <property type="evidence" value="ECO:0007669"/>
    <property type="project" value="UniProtKB-ARBA"/>
</dbReference>
<proteinExistence type="predicted"/>
<name>A0AAJ6QLX6_9ACAR</name>
<evidence type="ECO:0000256" key="4">
    <source>
        <dbReference type="ARBA" id="ARBA00023134"/>
    </source>
</evidence>
<evidence type="ECO:0000256" key="2">
    <source>
        <dbReference type="ARBA" id="ARBA00022741"/>
    </source>
</evidence>
<feature type="region of interest" description="Disordered" evidence="9">
    <location>
        <begin position="495"/>
        <end position="514"/>
    </location>
</feature>
<feature type="domain" description="CP-type G" evidence="10">
    <location>
        <begin position="123"/>
        <end position="308"/>
    </location>
</feature>